<proteinExistence type="predicted"/>
<dbReference type="RefSeq" id="WP_156734180.1">
    <property type="nucleotide sequence ID" value="NZ_CACRUU010000075.1"/>
</dbReference>
<protein>
    <recommendedName>
        <fullName evidence="2">DUF551 domain-containing protein</fullName>
    </recommendedName>
</protein>
<dbReference type="EMBL" id="CACRUU010000075">
    <property type="protein sequence ID" value="VYU23913.1"/>
    <property type="molecule type" value="Genomic_DNA"/>
</dbReference>
<accession>A0A6N3DEN8</accession>
<organism evidence="1">
    <name type="scientific">Mediterraneibacter gnavus</name>
    <name type="common">Ruminococcus gnavus</name>
    <dbReference type="NCBI Taxonomy" id="33038"/>
    <lineage>
        <taxon>Bacteria</taxon>
        <taxon>Bacillati</taxon>
        <taxon>Bacillota</taxon>
        <taxon>Clostridia</taxon>
        <taxon>Lachnospirales</taxon>
        <taxon>Lachnospiraceae</taxon>
        <taxon>Mediterraneibacter</taxon>
    </lineage>
</organism>
<reference evidence="1" key="1">
    <citation type="submission" date="2019-11" db="EMBL/GenBank/DDBJ databases">
        <authorList>
            <person name="Feng L."/>
        </authorList>
    </citation>
    <scope>NUCLEOTIDE SEQUENCE</scope>
    <source>
        <strain evidence="1">RgnavusLFYP36</strain>
    </source>
</reference>
<name>A0A6N3DEN8_MEDGN</name>
<sequence length="169" mass="19756">MNVLEKILEEIEDHAIEFESFGMCDDYVSVGWAKDIIRSHMGDVPKCRECSRRKFYMQGYEDGKKNDGWIPVSEKLPEVGKMVKVTVHSSEWIGDYYSYWVPEEEKTYHPEERNVYDGYIDRVGMWKFCDDGGSVYACDKEFGTDKEIVYDVVTAWMPKEQIEPYSPAV</sequence>
<evidence type="ECO:0008006" key="2">
    <source>
        <dbReference type="Google" id="ProtNLM"/>
    </source>
</evidence>
<gene>
    <name evidence="1" type="ORF">RGLFYP36_00932</name>
</gene>
<evidence type="ECO:0000313" key="1">
    <source>
        <dbReference type="EMBL" id="VYU23913.1"/>
    </source>
</evidence>
<dbReference type="AlphaFoldDB" id="A0A6N3DEN8"/>